<reference evidence="1 2" key="1">
    <citation type="submission" date="2015-08" db="EMBL/GenBank/DDBJ databases">
        <authorList>
            <person name="Babu N.S."/>
            <person name="Beckwith C.J."/>
            <person name="Beseler K.G."/>
            <person name="Brison A."/>
            <person name="Carone J.V."/>
            <person name="Caskin T.P."/>
            <person name="Diamond M."/>
            <person name="Durham M.E."/>
            <person name="Foxe J.M."/>
            <person name="Go M."/>
            <person name="Henderson B.A."/>
            <person name="Jones I.B."/>
            <person name="McGettigan J.A."/>
            <person name="Micheletti S.J."/>
            <person name="Nasrallah M.E."/>
            <person name="Ortiz D."/>
            <person name="Piller C.R."/>
            <person name="Privatt S.R."/>
            <person name="Schneider S.L."/>
            <person name="Sharp S."/>
            <person name="Smith T.C."/>
            <person name="Stanton J.D."/>
            <person name="Ullery H.E."/>
            <person name="Wilson R.J."/>
            <person name="Serrano M.G."/>
            <person name="Buck G."/>
            <person name="Lee V."/>
            <person name="Wang Y."/>
            <person name="Carvalho R."/>
            <person name="Voegtly L."/>
            <person name="Shi R."/>
            <person name="Duckworth R."/>
            <person name="Johnson A."/>
            <person name="Loviza R."/>
            <person name="Walstead R."/>
            <person name="Shah Z."/>
            <person name="Kiflezghi M."/>
            <person name="Wade K."/>
            <person name="Ball S.L."/>
            <person name="Bradley K.W."/>
            <person name="Asai D.J."/>
            <person name="Bowman C.A."/>
            <person name="Russell D.A."/>
            <person name="Pope W.H."/>
            <person name="Jacobs-Sera D."/>
            <person name="Hendrix R.W."/>
            <person name="Hatfull G.F."/>
        </authorList>
    </citation>
    <scope>NUCLEOTIDE SEQUENCE [LARGE SCALE GENOMIC DNA]</scope>
    <source>
        <strain evidence="1 2">DSM 27710</strain>
    </source>
</reference>
<protein>
    <submittedName>
        <fullName evidence="1">Pilus biogenesis protein, TadE family</fullName>
    </submittedName>
</protein>
<gene>
    <name evidence="1" type="ORF">AKJ08_3697</name>
</gene>
<name>A0A0K1PIG8_9BACT</name>
<dbReference type="Proteomes" id="UP000055590">
    <property type="component" value="Chromosome"/>
</dbReference>
<accession>A0A0K1PIG8</accession>
<proteinExistence type="predicted"/>
<sequence>MVELALIAPILLAMLLWGTYHAELWVARIKQQEVTRFLAWELTSHPLSDLERGRHAESFERAKTAAVSETRRRYANLAGQSHDERPRGVLAVASLPEDALSLEPVGVDASRSLERPDGAPGGLFDQVASFLGRTQRPVLQRFGLNLDHAGASVAVKLTVRNRLMPRSLLGVPLFPEALETLHLEESIMTLEVDTWNLPDGGDVDLTGTVDGRPSAFLKQVDRIALLGLGDELQQRAGGARKVLDWFPIRPGAQLVSQGYGGGATGRNRSCSANELAASGKWKNGGATQVDRMSPVKCFDTLPIDADKLGAGYRGDPSFRILEGRRNHYMGCRVAGGPSAECDP</sequence>
<dbReference type="STRING" id="1391653.AKJ08_3697"/>
<dbReference type="EMBL" id="CP012332">
    <property type="protein sequence ID" value="AKU93310.1"/>
    <property type="molecule type" value="Genomic_DNA"/>
</dbReference>
<evidence type="ECO:0000313" key="2">
    <source>
        <dbReference type="Proteomes" id="UP000055590"/>
    </source>
</evidence>
<dbReference type="AlphaFoldDB" id="A0A0K1PIG8"/>
<keyword evidence="2" id="KW-1185">Reference proteome</keyword>
<organism evidence="1 2">
    <name type="scientific">Vulgatibacter incomptus</name>
    <dbReference type="NCBI Taxonomy" id="1391653"/>
    <lineage>
        <taxon>Bacteria</taxon>
        <taxon>Pseudomonadati</taxon>
        <taxon>Myxococcota</taxon>
        <taxon>Myxococcia</taxon>
        <taxon>Myxococcales</taxon>
        <taxon>Cystobacterineae</taxon>
        <taxon>Vulgatibacteraceae</taxon>
        <taxon>Vulgatibacter</taxon>
    </lineage>
</organism>
<evidence type="ECO:0000313" key="1">
    <source>
        <dbReference type="EMBL" id="AKU93310.1"/>
    </source>
</evidence>
<dbReference type="KEGG" id="vin:AKJ08_3697"/>